<evidence type="ECO:0000313" key="3">
    <source>
        <dbReference type="EMBL" id="RXR34816.1"/>
    </source>
</evidence>
<name>A0A4V1N588_9FLAO</name>
<dbReference type="InterPro" id="IPR013325">
    <property type="entry name" value="RNA_pol_sigma_r2"/>
</dbReference>
<sequence>MYDNLIPNLFKTEYSKIITVLCNYFSIRDIEIAEDIAAETFLLASETWGLKGIPPNPKAWLYTVAKNKTIDYIRKNNVYDKIISNKQSKSLDNYYEIEWSDEKIKDSQLKMIFILCNPINAIESQIILVLKILGGFGIEEIATTFLTTKENINKKIFRAKKRIKEAKIDLEHIDSKLITERLNSVLISIYLLFNEGYYSKTKDFEIQKSLCLEAMRLCILLIENKSTNEPETNALLSLMCFHSSRFEARQNELNEIILYENQNKNLWNKELIDKGNYYLIESAKGNQITKFHLEASIAYWHCTKLESSNKWENILTLYNKLLQIEYSPVAALNRTFALFKVKGAKEAIVEAEKLKLSDYLYFSLLGYLYSFDNKEKAIFNYKLALNIAKKENDRQVIKKYLTVLNSTKNEN</sequence>
<proteinExistence type="predicted"/>
<reference evidence="4" key="1">
    <citation type="submission" date="2019-01" db="EMBL/GenBank/DDBJ databases">
        <title>Cytophagaceae bacterium strain CAR-16.</title>
        <authorList>
            <person name="Chen W.-M."/>
        </authorList>
    </citation>
    <scope>NUCLEOTIDE SEQUENCE [LARGE SCALE GENOMIC DNA]</scope>
    <source>
        <strain evidence="4">ICH-30</strain>
    </source>
</reference>
<dbReference type="Proteomes" id="UP000289734">
    <property type="component" value="Unassembled WGS sequence"/>
</dbReference>
<accession>A0A4V1N588</accession>
<dbReference type="InterPro" id="IPR007627">
    <property type="entry name" value="RNA_pol_sigma70_r2"/>
</dbReference>
<evidence type="ECO:0000313" key="4">
    <source>
        <dbReference type="Proteomes" id="UP000289734"/>
    </source>
</evidence>
<evidence type="ECO:0000259" key="2">
    <source>
        <dbReference type="Pfam" id="PF20239"/>
    </source>
</evidence>
<gene>
    <name evidence="3" type="ORF">EQG68_02600</name>
</gene>
<feature type="domain" description="DUF6596" evidence="2">
    <location>
        <begin position="181"/>
        <end position="282"/>
    </location>
</feature>
<evidence type="ECO:0000259" key="1">
    <source>
        <dbReference type="Pfam" id="PF04542"/>
    </source>
</evidence>
<feature type="domain" description="RNA polymerase sigma-70 region 2" evidence="1">
    <location>
        <begin position="10"/>
        <end position="77"/>
    </location>
</feature>
<dbReference type="RefSeq" id="WP_129463223.1">
    <property type="nucleotide sequence ID" value="NZ_SBKQ01000002.1"/>
</dbReference>
<dbReference type="PANTHER" id="PTHR47756:SF2">
    <property type="entry name" value="BLL6612 PROTEIN"/>
    <property type="match status" value="1"/>
</dbReference>
<protein>
    <submittedName>
        <fullName evidence="3">RNA polymerase subunit sigma</fullName>
    </submittedName>
</protein>
<dbReference type="Pfam" id="PF20239">
    <property type="entry name" value="DUF6596"/>
    <property type="match status" value="1"/>
</dbReference>
<dbReference type="Pfam" id="PF04542">
    <property type="entry name" value="Sigma70_r2"/>
    <property type="match status" value="1"/>
</dbReference>
<dbReference type="SUPFAM" id="SSF88946">
    <property type="entry name" value="Sigma2 domain of RNA polymerase sigma factors"/>
    <property type="match status" value="1"/>
</dbReference>
<dbReference type="InterPro" id="IPR046531">
    <property type="entry name" value="DUF6596"/>
</dbReference>
<comment type="caution">
    <text evidence="3">The sequence shown here is derived from an EMBL/GenBank/DDBJ whole genome shotgun (WGS) entry which is preliminary data.</text>
</comment>
<keyword evidence="4" id="KW-1185">Reference proteome</keyword>
<dbReference type="EMBL" id="SBKQ01000002">
    <property type="protein sequence ID" value="RXR34816.1"/>
    <property type="molecule type" value="Genomic_DNA"/>
</dbReference>
<dbReference type="Gene3D" id="1.10.1740.10">
    <property type="match status" value="1"/>
</dbReference>
<dbReference type="PANTHER" id="PTHR47756">
    <property type="entry name" value="BLL6612 PROTEIN-RELATED"/>
    <property type="match status" value="1"/>
</dbReference>
<organism evidence="3 4">
    <name type="scientific">Flavobacterium piscinae</name>
    <dbReference type="NCBI Taxonomy" id="2506424"/>
    <lineage>
        <taxon>Bacteria</taxon>
        <taxon>Pseudomonadati</taxon>
        <taxon>Bacteroidota</taxon>
        <taxon>Flavobacteriia</taxon>
        <taxon>Flavobacteriales</taxon>
        <taxon>Flavobacteriaceae</taxon>
        <taxon>Flavobacterium</taxon>
    </lineage>
</organism>
<dbReference type="OrthoDB" id="9780299at2"/>
<dbReference type="AlphaFoldDB" id="A0A4V1N588"/>
<dbReference type="GO" id="GO:0003700">
    <property type="term" value="F:DNA-binding transcription factor activity"/>
    <property type="evidence" value="ECO:0007669"/>
    <property type="project" value="InterPro"/>
</dbReference>
<dbReference type="GO" id="GO:0006352">
    <property type="term" value="P:DNA-templated transcription initiation"/>
    <property type="evidence" value="ECO:0007669"/>
    <property type="project" value="InterPro"/>
</dbReference>